<dbReference type="PROSITE" id="PS50885">
    <property type="entry name" value="HAMP"/>
    <property type="match status" value="1"/>
</dbReference>
<proteinExistence type="inferred from homology"/>
<dbReference type="PROSITE" id="PS50111">
    <property type="entry name" value="CHEMOTAXIS_TRANSDUC_2"/>
    <property type="match status" value="1"/>
</dbReference>
<feature type="transmembrane region" description="Helical" evidence="10">
    <location>
        <begin position="289"/>
        <end position="308"/>
    </location>
</feature>
<dbReference type="Pfam" id="PF00909">
    <property type="entry name" value="Ammonium_transp"/>
    <property type="match status" value="1"/>
</dbReference>
<dbReference type="InterPro" id="IPR024041">
    <property type="entry name" value="NH4_transpt_AmtB-like_dom"/>
</dbReference>
<feature type="transmembrane region" description="Helical" evidence="10">
    <location>
        <begin position="263"/>
        <end position="283"/>
    </location>
</feature>
<evidence type="ECO:0000313" key="14">
    <source>
        <dbReference type="EMBL" id="MDE1464973.1"/>
    </source>
</evidence>
<keyword evidence="7 10" id="KW-0924">Ammonia transport</keyword>
<accession>A0ABT5UF07</accession>
<feature type="transmembrane region" description="Helical" evidence="10">
    <location>
        <begin position="320"/>
        <end position="339"/>
    </location>
</feature>
<keyword evidence="5 10" id="KW-1133">Transmembrane helix</keyword>
<feature type="transmembrane region" description="Helical" evidence="10">
    <location>
        <begin position="234"/>
        <end position="256"/>
    </location>
</feature>
<comment type="subcellular location">
    <subcellularLocation>
        <location evidence="10">Cell membrane</location>
        <topology evidence="10">Multi-pass membrane protein</topology>
    </subcellularLocation>
    <subcellularLocation>
        <location evidence="1">Membrane</location>
        <topology evidence="1">Multi-pass membrane protein</topology>
    </subcellularLocation>
</comment>
<keyword evidence="11" id="KW-0175">Coiled coil</keyword>
<feature type="transmembrane region" description="Helical" evidence="10">
    <location>
        <begin position="203"/>
        <end position="222"/>
    </location>
</feature>
<comment type="similarity">
    <text evidence="8">Belongs to the methyl-accepting chemotaxis (MCP) protein family.</text>
</comment>
<dbReference type="CDD" id="cd11386">
    <property type="entry name" value="MCP_signal"/>
    <property type="match status" value="1"/>
</dbReference>
<evidence type="ECO:0000256" key="2">
    <source>
        <dbReference type="ARBA" id="ARBA00005887"/>
    </source>
</evidence>
<name>A0ABT5UF07_9GAMM</name>
<dbReference type="SMART" id="SM00304">
    <property type="entry name" value="HAMP"/>
    <property type="match status" value="1"/>
</dbReference>
<dbReference type="InterPro" id="IPR018047">
    <property type="entry name" value="Ammonium_transpt_CS"/>
</dbReference>
<dbReference type="Gene3D" id="1.10.287.950">
    <property type="entry name" value="Methyl-accepting chemotaxis protein"/>
    <property type="match status" value="1"/>
</dbReference>
<dbReference type="InterPro" id="IPR001905">
    <property type="entry name" value="Ammonium_transpt"/>
</dbReference>
<dbReference type="PANTHER" id="PTHR11730">
    <property type="entry name" value="AMMONIUM TRANSPORTER"/>
    <property type="match status" value="1"/>
</dbReference>
<dbReference type="InterPro" id="IPR003660">
    <property type="entry name" value="HAMP_dom"/>
</dbReference>
<keyword evidence="3 10" id="KW-0813">Transport</keyword>
<feature type="domain" description="HAMP" evidence="13">
    <location>
        <begin position="399"/>
        <end position="457"/>
    </location>
</feature>
<evidence type="ECO:0000256" key="5">
    <source>
        <dbReference type="ARBA" id="ARBA00022989"/>
    </source>
</evidence>
<dbReference type="SUPFAM" id="SSF58104">
    <property type="entry name" value="Methyl-accepting chemotaxis protein (MCP) signaling domain"/>
    <property type="match status" value="1"/>
</dbReference>
<dbReference type="Gene3D" id="1.10.3430.10">
    <property type="entry name" value="Ammonium transporter AmtB like domains"/>
    <property type="match status" value="1"/>
</dbReference>
<reference evidence="14 15" key="1">
    <citation type="submission" date="2022-11" db="EMBL/GenBank/DDBJ databases">
        <title>Spartinivicinus poritis sp. nov., isolated from scleractinian coral Porites lutea.</title>
        <authorList>
            <person name="Zhang G."/>
            <person name="Cai L."/>
            <person name="Wei Q."/>
        </authorList>
    </citation>
    <scope>NUCLEOTIDE SEQUENCE [LARGE SCALE GENOMIC DNA]</scope>
    <source>
        <strain evidence="14 15">A2-2</strain>
    </source>
</reference>
<feature type="transmembrane region" description="Helical" evidence="10">
    <location>
        <begin position="15"/>
        <end position="35"/>
    </location>
</feature>
<comment type="similarity">
    <text evidence="2 10">Belongs to the ammonia transporter channel (TC 1.A.11.2) family.</text>
</comment>
<feature type="transmembrane region" description="Helical" evidence="10">
    <location>
        <begin position="123"/>
        <end position="140"/>
    </location>
</feature>
<dbReference type="NCBIfam" id="TIGR00836">
    <property type="entry name" value="amt"/>
    <property type="match status" value="1"/>
</dbReference>
<comment type="caution">
    <text evidence="14">The sequence shown here is derived from an EMBL/GenBank/DDBJ whole genome shotgun (WGS) entry which is preliminary data.</text>
</comment>
<keyword evidence="6 10" id="KW-0472">Membrane</keyword>
<evidence type="ECO:0000256" key="1">
    <source>
        <dbReference type="ARBA" id="ARBA00004141"/>
    </source>
</evidence>
<evidence type="ECO:0000313" key="15">
    <source>
        <dbReference type="Proteomes" id="UP001528823"/>
    </source>
</evidence>
<dbReference type="EMBL" id="JAPMOU010000047">
    <property type="protein sequence ID" value="MDE1464973.1"/>
    <property type="molecule type" value="Genomic_DNA"/>
</dbReference>
<dbReference type="InterPro" id="IPR002229">
    <property type="entry name" value="RhesusRHD"/>
</dbReference>
<evidence type="ECO:0000259" key="12">
    <source>
        <dbReference type="PROSITE" id="PS50111"/>
    </source>
</evidence>
<feature type="transmembrane region" description="Helical" evidence="10">
    <location>
        <begin position="160"/>
        <end position="182"/>
    </location>
</feature>
<dbReference type="CDD" id="cd06225">
    <property type="entry name" value="HAMP"/>
    <property type="match status" value="1"/>
</dbReference>
<keyword evidence="15" id="KW-1185">Reference proteome</keyword>
<evidence type="ECO:0000256" key="4">
    <source>
        <dbReference type="ARBA" id="ARBA00022692"/>
    </source>
</evidence>
<evidence type="ECO:0000256" key="6">
    <source>
        <dbReference type="ARBA" id="ARBA00023136"/>
    </source>
</evidence>
<dbReference type="SMART" id="SM00283">
    <property type="entry name" value="MA"/>
    <property type="match status" value="1"/>
</dbReference>
<dbReference type="InterPro" id="IPR004089">
    <property type="entry name" value="MCPsignal_dom"/>
</dbReference>
<keyword evidence="9" id="KW-0807">Transducer</keyword>
<sequence>MPTAELNELQQTINILWLMVAAALVFLMQAGFAALESGLTRAKNTINVALKNITDFTVATVVFWLVGFALMFGDSVSGWFGSSNFAISEADTPMDFAFFMFQVTFAGTAATIVSGAVAERIRFLAYMIITIAICAFIYPVSGHWIWGEGGWLAEKNMVDFAGSTVVHSLGGWVGLAGAWILGPRLGRFNPDGRTVRMQGHNQVMAVIGVLILWFGWFGFNGGSTLEATPDVAKIILNTSLAAAAGGVASFLISLFLHGGEIYIARLLNGIIGGLVAITAGCAVVDPMGAAFIGLSAGVVVYGFEWWMVKGLRIDDPVNVVASHGFCGAWGTLILAFVAADGALPIANRWEQFFVQAQGVIAVFIWGFGTGAILFGIMRYMKFLRVPEEAERVGLNVYEHGTTTGLIEIKQAMKSILPKSEGGEGDLTTRVPFEQGSDAGEIAQAFNTLVDSYYNTVKYLNSASAKLNQTGESLNNTCASLNQSAKDQTYNSDKVLSTVQEMVNMTNQVTEYANEIYERTLKVCEEASQNRSIVNSATHAIETLSNDVIEAAEVIHQLKNDSNEISQISDTINDISDQTNLLALNASIEAARAGEHGRGFAVVAEEVRELAQRASNSTEQIKQMIDKIQAGAIKAAEAMEQGAENASASVNQAKQMGESLNRISDNVENITELTQLSCNQLNTYKEVTHTIETDLSTINHLAKEGNLRADETEQTSSSLSELIREIHGIINQFQVSNSNEKAAVAK</sequence>
<dbReference type="Proteomes" id="UP001528823">
    <property type="component" value="Unassembled WGS sequence"/>
</dbReference>
<feature type="transmembrane region" description="Helical" evidence="10">
    <location>
        <begin position="359"/>
        <end position="377"/>
    </location>
</feature>
<evidence type="ECO:0000256" key="11">
    <source>
        <dbReference type="SAM" id="Coils"/>
    </source>
</evidence>
<dbReference type="SUPFAM" id="SSF111352">
    <property type="entry name" value="Ammonium transporter"/>
    <property type="match status" value="1"/>
</dbReference>
<feature type="transmembrane region" description="Helical" evidence="10">
    <location>
        <begin position="56"/>
        <end position="76"/>
    </location>
</feature>
<feature type="coiled-coil region" evidence="11">
    <location>
        <begin position="606"/>
        <end position="655"/>
    </location>
</feature>
<keyword evidence="4 10" id="KW-0812">Transmembrane</keyword>
<dbReference type="RefSeq" id="WP_274691283.1">
    <property type="nucleotide sequence ID" value="NZ_JAPMOU010000047.1"/>
</dbReference>
<dbReference type="PRINTS" id="PR00342">
    <property type="entry name" value="RHESUSRHD"/>
</dbReference>
<evidence type="ECO:0000256" key="10">
    <source>
        <dbReference type="RuleBase" id="RU362002"/>
    </source>
</evidence>
<dbReference type="PANTHER" id="PTHR11730:SF6">
    <property type="entry name" value="AMMONIUM TRANSPORTER"/>
    <property type="match status" value="1"/>
</dbReference>
<evidence type="ECO:0000256" key="9">
    <source>
        <dbReference type="PROSITE-ProRule" id="PRU00284"/>
    </source>
</evidence>
<dbReference type="Pfam" id="PF00015">
    <property type="entry name" value="MCPsignal"/>
    <property type="match status" value="1"/>
</dbReference>
<feature type="transmembrane region" description="Helical" evidence="10">
    <location>
        <begin position="96"/>
        <end position="116"/>
    </location>
</feature>
<evidence type="ECO:0000256" key="7">
    <source>
        <dbReference type="ARBA" id="ARBA00023177"/>
    </source>
</evidence>
<gene>
    <name evidence="14" type="primary">amt</name>
    <name evidence="14" type="ORF">ORQ98_23700</name>
</gene>
<evidence type="ECO:0000259" key="13">
    <source>
        <dbReference type="PROSITE" id="PS50885"/>
    </source>
</evidence>
<organism evidence="14 15">
    <name type="scientific">Spartinivicinus poritis</name>
    <dbReference type="NCBI Taxonomy" id="2994640"/>
    <lineage>
        <taxon>Bacteria</taxon>
        <taxon>Pseudomonadati</taxon>
        <taxon>Pseudomonadota</taxon>
        <taxon>Gammaproteobacteria</taxon>
        <taxon>Oceanospirillales</taxon>
        <taxon>Zooshikellaceae</taxon>
        <taxon>Spartinivicinus</taxon>
    </lineage>
</organism>
<dbReference type="InterPro" id="IPR029020">
    <property type="entry name" value="Ammonium/urea_transptr"/>
</dbReference>
<evidence type="ECO:0000256" key="3">
    <source>
        <dbReference type="ARBA" id="ARBA00022448"/>
    </source>
</evidence>
<protein>
    <recommendedName>
        <fullName evidence="10">Ammonium transporter</fullName>
    </recommendedName>
</protein>
<feature type="domain" description="Methyl-accepting transducer" evidence="12">
    <location>
        <begin position="462"/>
        <end position="719"/>
    </location>
</feature>
<dbReference type="PROSITE" id="PS01219">
    <property type="entry name" value="AMMONIUM_TRANSP"/>
    <property type="match status" value="1"/>
</dbReference>
<evidence type="ECO:0000256" key="8">
    <source>
        <dbReference type="ARBA" id="ARBA00029447"/>
    </source>
</evidence>